<dbReference type="SMART" id="SM00382">
    <property type="entry name" value="AAA"/>
    <property type="match status" value="1"/>
</dbReference>
<dbReference type="SUPFAM" id="SSF52540">
    <property type="entry name" value="P-loop containing nucleoside triphosphate hydrolases"/>
    <property type="match status" value="1"/>
</dbReference>
<evidence type="ECO:0000256" key="3">
    <source>
        <dbReference type="ARBA" id="ARBA00022840"/>
    </source>
</evidence>
<evidence type="ECO:0000256" key="1">
    <source>
        <dbReference type="ARBA" id="ARBA00022448"/>
    </source>
</evidence>
<dbReference type="PROSITE" id="PS50893">
    <property type="entry name" value="ABC_TRANSPORTER_2"/>
    <property type="match status" value="1"/>
</dbReference>
<dbReference type="Gene3D" id="3.40.50.300">
    <property type="entry name" value="P-loop containing nucleotide triphosphate hydrolases"/>
    <property type="match status" value="1"/>
</dbReference>
<keyword evidence="7" id="KW-1185">Reference proteome</keyword>
<dbReference type="EMBL" id="PSZP01000002">
    <property type="protein sequence ID" value="TCG11963.1"/>
    <property type="molecule type" value="Genomic_DNA"/>
</dbReference>
<dbReference type="InterPro" id="IPR051782">
    <property type="entry name" value="ABC_Transporter_VariousFunc"/>
</dbReference>
<comment type="caution">
    <text evidence="6">The sequence shown here is derived from an EMBL/GenBank/DDBJ whole genome shotgun (WGS) entry which is preliminary data.</text>
</comment>
<dbReference type="InterPro" id="IPR003593">
    <property type="entry name" value="AAA+_ATPase"/>
</dbReference>
<sequence>MKNHSRKNGEERKSQTLNKEQTLREKLAIKVRRVKASKNKDSKIKTQKKNHIGENKEQTPNKEQTLSKKTEQKAHKGKAIDNKERKKSTRNFKRDNNEKQEISNENPSKLKGALHNIFTKLKNVLLNIFTRLKSILLNVFEKCAKRFNEYKNNFNNREKNIQANSNEEVKHTLELIDIEQTFKKNRILKKCNFKVSKGSFHALIGENGAGKTTLIKTIIGGYPNYNGKILFNEQDIKKNITQKDILSYVPEVALFPNGMNTFKYLLWIATLKGIEKNEAIENIERLMESFNLTEFGNTNPNKLSSGQKKRIFLVKIILEKPELVILDEPAANLDPTARYLFFEELKRLNDEGVTILITSHIVAEISKYVDEVTMVKKGEIAYTGQIKKGQLEAKFKEIILDSHSLLKGGW</sequence>
<keyword evidence="1" id="KW-0813">Transport</keyword>
<dbReference type="InterPro" id="IPR027417">
    <property type="entry name" value="P-loop_NTPase"/>
</dbReference>
<evidence type="ECO:0000259" key="5">
    <source>
        <dbReference type="PROSITE" id="PS50893"/>
    </source>
</evidence>
<keyword evidence="3" id="KW-0067">ATP-binding</keyword>
<feature type="compositionally biased region" description="Basic and acidic residues" evidence="4">
    <location>
        <begin position="51"/>
        <end position="84"/>
    </location>
</feature>
<feature type="domain" description="ABC transporter" evidence="5">
    <location>
        <begin position="173"/>
        <end position="402"/>
    </location>
</feature>
<dbReference type="InterPro" id="IPR003439">
    <property type="entry name" value="ABC_transporter-like_ATP-bd"/>
</dbReference>
<dbReference type="PROSITE" id="PS00211">
    <property type="entry name" value="ABC_TRANSPORTER_1"/>
    <property type="match status" value="1"/>
</dbReference>
<gene>
    <name evidence="6" type="ORF">C4B25_00465</name>
</gene>
<dbReference type="Proteomes" id="UP000291072">
    <property type="component" value="Unassembled WGS sequence"/>
</dbReference>
<keyword evidence="2" id="KW-0547">Nucleotide-binding</keyword>
<name>A0A4R0XML7_9MOLU</name>
<dbReference type="CDD" id="cd03230">
    <property type="entry name" value="ABC_DR_subfamily_A"/>
    <property type="match status" value="1"/>
</dbReference>
<evidence type="ECO:0000313" key="6">
    <source>
        <dbReference type="EMBL" id="TCG11963.1"/>
    </source>
</evidence>
<dbReference type="InterPro" id="IPR017871">
    <property type="entry name" value="ABC_transporter-like_CS"/>
</dbReference>
<accession>A0A4R0XML7</accession>
<organism evidence="6 7">
    <name type="scientific">Mycoplasma todarodis</name>
    <dbReference type="NCBI Taxonomy" id="1937191"/>
    <lineage>
        <taxon>Bacteria</taxon>
        <taxon>Bacillati</taxon>
        <taxon>Mycoplasmatota</taxon>
        <taxon>Mollicutes</taxon>
        <taxon>Mycoplasmataceae</taxon>
        <taxon>Mycoplasma</taxon>
    </lineage>
</organism>
<dbReference type="RefSeq" id="WP_131613106.1">
    <property type="nucleotide sequence ID" value="NZ_PSZP01000002.1"/>
</dbReference>
<feature type="region of interest" description="Disordered" evidence="4">
    <location>
        <begin position="1"/>
        <end position="107"/>
    </location>
</feature>
<feature type="compositionally biased region" description="Basic and acidic residues" evidence="4">
    <location>
        <begin position="92"/>
        <end position="102"/>
    </location>
</feature>
<protein>
    <recommendedName>
        <fullName evidence="5">ABC transporter domain-containing protein</fullName>
    </recommendedName>
</protein>
<evidence type="ECO:0000256" key="2">
    <source>
        <dbReference type="ARBA" id="ARBA00022741"/>
    </source>
</evidence>
<dbReference type="PANTHER" id="PTHR42939:SF1">
    <property type="entry name" value="ABC TRANSPORTER ATP-BINDING PROTEIN ALBC-RELATED"/>
    <property type="match status" value="1"/>
</dbReference>
<evidence type="ECO:0000313" key="7">
    <source>
        <dbReference type="Proteomes" id="UP000291072"/>
    </source>
</evidence>
<dbReference type="PANTHER" id="PTHR42939">
    <property type="entry name" value="ABC TRANSPORTER ATP-BINDING PROTEIN ALBC-RELATED"/>
    <property type="match status" value="1"/>
</dbReference>
<dbReference type="GO" id="GO:0016887">
    <property type="term" value="F:ATP hydrolysis activity"/>
    <property type="evidence" value="ECO:0007669"/>
    <property type="project" value="InterPro"/>
</dbReference>
<dbReference type="AlphaFoldDB" id="A0A4R0XML7"/>
<dbReference type="GO" id="GO:0005524">
    <property type="term" value="F:ATP binding"/>
    <property type="evidence" value="ECO:0007669"/>
    <property type="project" value="UniProtKB-KW"/>
</dbReference>
<dbReference type="Pfam" id="PF00005">
    <property type="entry name" value="ABC_tran"/>
    <property type="match status" value="1"/>
</dbReference>
<dbReference type="OrthoDB" id="9775135at2"/>
<evidence type="ECO:0000256" key="4">
    <source>
        <dbReference type="SAM" id="MobiDB-lite"/>
    </source>
</evidence>
<reference evidence="6 7" key="1">
    <citation type="submission" date="2018-02" db="EMBL/GenBank/DDBJ databases">
        <title>Mycoplasma marinum and Mycoplasma todarodis sp. nov., moderately halophilic and psychrotolerant mycoplasmas isolated from cephalopods.</title>
        <authorList>
            <person name="Viver T."/>
        </authorList>
    </citation>
    <scope>NUCLEOTIDE SEQUENCE [LARGE SCALE GENOMIC DNA]</scope>
    <source>
        <strain evidence="6 7">5H</strain>
    </source>
</reference>
<proteinExistence type="predicted"/>